<dbReference type="InterPro" id="IPR008972">
    <property type="entry name" value="Cupredoxin"/>
</dbReference>
<dbReference type="Gene3D" id="2.60.40.420">
    <property type="entry name" value="Cupredoxins - blue copper proteins"/>
    <property type="match status" value="1"/>
</dbReference>
<dbReference type="Pfam" id="PF13473">
    <property type="entry name" value="Cupredoxin_1"/>
    <property type="match status" value="1"/>
</dbReference>
<organism evidence="2">
    <name type="scientific">hydrothermal vent metagenome</name>
    <dbReference type="NCBI Taxonomy" id="652676"/>
    <lineage>
        <taxon>unclassified sequences</taxon>
        <taxon>metagenomes</taxon>
        <taxon>ecological metagenomes</taxon>
    </lineage>
</organism>
<proteinExistence type="predicted"/>
<dbReference type="EMBL" id="UOGE01000044">
    <property type="protein sequence ID" value="VAX19317.1"/>
    <property type="molecule type" value="Genomic_DNA"/>
</dbReference>
<dbReference type="AlphaFoldDB" id="A0A3B1CRK1"/>
<name>A0A3B1CRK1_9ZZZZ</name>
<reference evidence="2" key="1">
    <citation type="submission" date="2018-06" db="EMBL/GenBank/DDBJ databases">
        <authorList>
            <person name="Zhirakovskaya E."/>
        </authorList>
    </citation>
    <scope>NUCLEOTIDE SEQUENCE</scope>
</reference>
<dbReference type="InterPro" id="IPR028096">
    <property type="entry name" value="EfeO_Cupredoxin"/>
</dbReference>
<accession>A0A3B1CRK1</accession>
<feature type="domain" description="EfeO-type cupredoxin-like" evidence="1">
    <location>
        <begin position="29"/>
        <end position="128"/>
    </location>
</feature>
<gene>
    <name evidence="2" type="ORF">MNBD_NITROSPINAE02-883</name>
</gene>
<protein>
    <recommendedName>
        <fullName evidence="1">EfeO-type cupredoxin-like domain-containing protein</fullName>
    </recommendedName>
</protein>
<sequence>MNKAYGLWWRFSIKLLLIVCSAFLIFTSSLVRAENARAGKGDEVVIEMVKGHLFKPDKIHVSPGATIVFINKDEDLHALTFAGHEELLDEEYVDPGKQFRFKLPDNVSNQTWGLGCFIHTEMKGVVIIDPK</sequence>
<evidence type="ECO:0000259" key="1">
    <source>
        <dbReference type="Pfam" id="PF13473"/>
    </source>
</evidence>
<dbReference type="SUPFAM" id="SSF49503">
    <property type="entry name" value="Cupredoxins"/>
    <property type="match status" value="1"/>
</dbReference>
<evidence type="ECO:0000313" key="2">
    <source>
        <dbReference type="EMBL" id="VAX19317.1"/>
    </source>
</evidence>